<organism evidence="1 2">
    <name type="scientific">Lactococcus hircilactis</name>
    <dbReference type="NCBI Taxonomy" id="1494462"/>
    <lineage>
        <taxon>Bacteria</taxon>
        <taxon>Bacillati</taxon>
        <taxon>Bacillota</taxon>
        <taxon>Bacilli</taxon>
        <taxon>Lactobacillales</taxon>
        <taxon>Streptococcaceae</taxon>
        <taxon>Lactococcus</taxon>
    </lineage>
</organism>
<comment type="caution">
    <text evidence="1">The sequence shown here is derived from an EMBL/GenBank/DDBJ whole genome shotgun (WGS) entry which is preliminary data.</text>
</comment>
<gene>
    <name evidence="1" type="ORF">GHI93_09215</name>
</gene>
<evidence type="ECO:0000313" key="1">
    <source>
        <dbReference type="EMBL" id="MQW40105.1"/>
    </source>
</evidence>
<dbReference type="RefSeq" id="WP_153496765.1">
    <property type="nucleotide sequence ID" value="NZ_CAXYUY010000003.1"/>
</dbReference>
<dbReference type="Proteomes" id="UP000439550">
    <property type="component" value="Unassembled WGS sequence"/>
</dbReference>
<dbReference type="OrthoDB" id="2242332at2"/>
<accession>A0A7X2D2I2</accession>
<name>A0A7X2D2I2_9LACT</name>
<protein>
    <submittedName>
        <fullName evidence="1">Uncharacterized protein</fullName>
    </submittedName>
</protein>
<dbReference type="AlphaFoldDB" id="A0A7X2D2I2"/>
<keyword evidence="2" id="KW-1185">Reference proteome</keyword>
<evidence type="ECO:0000313" key="2">
    <source>
        <dbReference type="Proteomes" id="UP000439550"/>
    </source>
</evidence>
<proteinExistence type="predicted"/>
<reference evidence="1 2" key="1">
    <citation type="submission" date="2019-10" db="EMBL/GenBank/DDBJ databases">
        <authorList>
            <person name="Dong K."/>
        </authorList>
    </citation>
    <scope>NUCLEOTIDE SEQUENCE [LARGE SCALE GENOMIC DNA]</scope>
    <source>
        <strain evidence="1 2">DSM 28960</strain>
    </source>
</reference>
<dbReference type="EMBL" id="WITJ01000012">
    <property type="protein sequence ID" value="MQW40105.1"/>
    <property type="molecule type" value="Genomic_DNA"/>
</dbReference>
<sequence>MNFYELEHLASEISKTENWCPHKKVMYGHHVLSTLHLPKAEHKSSRLRFMPIVSKVVEELVQMEHLMIKHSLLVTKTMTDRKKLPKKARVKNKTQSGIFYVLHENCWLERLNTPEKNIVLVVTGNLVGEFSFFSQEKNKLYLHRFKFEQKGIFDFDFLQNSSLYIPNLALKH</sequence>